<dbReference type="OrthoDB" id="413361at2759"/>
<accession>A0A9P6N920</accession>
<evidence type="ECO:0000313" key="2">
    <source>
        <dbReference type="Proteomes" id="UP000886653"/>
    </source>
</evidence>
<dbReference type="EMBL" id="MU167562">
    <property type="protein sequence ID" value="KAG0139565.1"/>
    <property type="molecule type" value="Genomic_DNA"/>
</dbReference>
<evidence type="ECO:0000313" key="1">
    <source>
        <dbReference type="EMBL" id="KAG0139565.1"/>
    </source>
</evidence>
<dbReference type="Proteomes" id="UP000886653">
    <property type="component" value="Unassembled WGS sequence"/>
</dbReference>
<comment type="caution">
    <text evidence="1">The sequence shown here is derived from an EMBL/GenBank/DDBJ whole genome shotgun (WGS) entry which is preliminary data.</text>
</comment>
<gene>
    <name evidence="1" type="ORF">CROQUDRAFT_101356</name>
</gene>
<organism evidence="1 2">
    <name type="scientific">Cronartium quercuum f. sp. fusiforme G11</name>
    <dbReference type="NCBI Taxonomy" id="708437"/>
    <lineage>
        <taxon>Eukaryota</taxon>
        <taxon>Fungi</taxon>
        <taxon>Dikarya</taxon>
        <taxon>Basidiomycota</taxon>
        <taxon>Pucciniomycotina</taxon>
        <taxon>Pucciniomycetes</taxon>
        <taxon>Pucciniales</taxon>
        <taxon>Coleosporiaceae</taxon>
        <taxon>Cronartium</taxon>
    </lineage>
</organism>
<name>A0A9P6N920_9BASI</name>
<dbReference type="AlphaFoldDB" id="A0A9P6N920"/>
<reference evidence="1" key="1">
    <citation type="submission" date="2013-11" db="EMBL/GenBank/DDBJ databases">
        <title>Genome sequence of the fusiform rust pathogen reveals effectors for host alternation and coevolution with pine.</title>
        <authorList>
            <consortium name="DOE Joint Genome Institute"/>
            <person name="Smith K."/>
            <person name="Pendleton A."/>
            <person name="Kubisiak T."/>
            <person name="Anderson C."/>
            <person name="Salamov A."/>
            <person name="Aerts A."/>
            <person name="Riley R."/>
            <person name="Clum A."/>
            <person name="Lindquist E."/>
            <person name="Ence D."/>
            <person name="Campbell M."/>
            <person name="Kronenberg Z."/>
            <person name="Feau N."/>
            <person name="Dhillon B."/>
            <person name="Hamelin R."/>
            <person name="Burleigh J."/>
            <person name="Smith J."/>
            <person name="Yandell M."/>
            <person name="Nelson C."/>
            <person name="Grigoriev I."/>
            <person name="Davis J."/>
        </authorList>
    </citation>
    <scope>NUCLEOTIDE SEQUENCE</scope>
    <source>
        <strain evidence="1">G11</strain>
    </source>
</reference>
<protein>
    <submittedName>
        <fullName evidence="1">Uncharacterized protein</fullName>
    </submittedName>
</protein>
<sequence length="59" mass="6533">MGASHYMLNDKKLFMEGTLVENKDPSVLLRLAGGNATLPIEGFAQSPAWKMPSQARSYY</sequence>
<proteinExistence type="predicted"/>
<keyword evidence="2" id="KW-1185">Reference proteome</keyword>